<reference evidence="4 5" key="1">
    <citation type="submission" date="2021-05" db="EMBL/GenBank/DDBJ databases">
        <authorList>
            <person name="Zahm M."/>
            <person name="Klopp C."/>
            <person name="Cabau C."/>
            <person name="Kuhl H."/>
            <person name="Suciu R."/>
            <person name="Ciorpac M."/>
            <person name="Holostenco D."/>
            <person name="Gessner J."/>
            <person name="Wuertz S."/>
            <person name="Hohne C."/>
            <person name="Stock M."/>
            <person name="Gislard M."/>
            <person name="Lluch J."/>
            <person name="Milhes M."/>
            <person name="Lampietro C."/>
            <person name="Lopez Roques C."/>
            <person name="Donnadieu C."/>
            <person name="Du K."/>
            <person name="Schartl M."/>
            <person name="Guiguen Y."/>
        </authorList>
    </citation>
    <scope>NUCLEOTIDE SEQUENCE [LARGE SCALE GENOMIC DNA]</scope>
    <source>
        <strain evidence="4">Hh-F2</strain>
        <tissue evidence="4">Blood</tissue>
    </source>
</reference>
<keyword evidence="2" id="KW-1015">Disulfide bond</keyword>
<sequence>ISVSTELLQTTLTLEPPLPEIFTGETVTLRCGVEGGSAGWKYLWYKDSEDTPVLQTAGCSITGDSYTITAAAVSDQGQYCCRGQRKSQPSSSQISNPVTVTVSELPKAVLTSSPQWGELYTGETVTLSCGVEGRFTGWEYLWYKSSQGGTVQIRGTTGATYTLSPVTQSHSGQYQCEAQRGDPPRSSQRTSLFTVICISEGRPKPALSREGRGGEIYEGDTVTLSCVVQGVSGGWRYLWYKDRQGAPVYQTDSSTGTGARYTISAAALSHSGEYWCGAGRGRNTSYSQYSDPIWVNVTGE</sequence>
<dbReference type="Pfam" id="PF13895">
    <property type="entry name" value="Ig_2"/>
    <property type="match status" value="1"/>
</dbReference>
<dbReference type="InterPro" id="IPR036179">
    <property type="entry name" value="Ig-like_dom_sf"/>
</dbReference>
<dbReference type="InterPro" id="IPR003598">
    <property type="entry name" value="Ig_sub2"/>
</dbReference>
<dbReference type="SUPFAM" id="SSF48726">
    <property type="entry name" value="Immunoglobulin"/>
    <property type="match status" value="3"/>
</dbReference>
<dbReference type="InterPro" id="IPR050488">
    <property type="entry name" value="Ig_Fc_receptor"/>
</dbReference>
<proteinExistence type="predicted"/>
<organism evidence="4 5">
    <name type="scientific">Huso huso</name>
    <name type="common">Beluga</name>
    <name type="synonym">Acipenser huso</name>
    <dbReference type="NCBI Taxonomy" id="61971"/>
    <lineage>
        <taxon>Eukaryota</taxon>
        <taxon>Metazoa</taxon>
        <taxon>Chordata</taxon>
        <taxon>Craniata</taxon>
        <taxon>Vertebrata</taxon>
        <taxon>Euteleostomi</taxon>
        <taxon>Actinopterygii</taxon>
        <taxon>Chondrostei</taxon>
        <taxon>Acipenseriformes</taxon>
        <taxon>Acipenseridae</taxon>
        <taxon>Huso</taxon>
    </lineage>
</organism>
<dbReference type="Gene3D" id="2.60.40.10">
    <property type="entry name" value="Immunoglobulins"/>
    <property type="match status" value="3"/>
</dbReference>
<dbReference type="SMART" id="SM00409">
    <property type="entry name" value="IG"/>
    <property type="match status" value="3"/>
</dbReference>
<keyword evidence="5" id="KW-1185">Reference proteome</keyword>
<name>A0ABR0Y856_HUSHU</name>
<gene>
    <name evidence="4" type="ORF">HHUSO_G33416</name>
</gene>
<evidence type="ECO:0000256" key="2">
    <source>
        <dbReference type="ARBA" id="ARBA00023157"/>
    </source>
</evidence>
<dbReference type="InterPro" id="IPR007110">
    <property type="entry name" value="Ig-like_dom"/>
</dbReference>
<evidence type="ECO:0000313" key="5">
    <source>
        <dbReference type="Proteomes" id="UP001369086"/>
    </source>
</evidence>
<dbReference type="SMART" id="SM00408">
    <property type="entry name" value="IGc2"/>
    <property type="match status" value="3"/>
</dbReference>
<dbReference type="EMBL" id="JAHFZB010000043">
    <property type="protein sequence ID" value="KAK6468629.1"/>
    <property type="molecule type" value="Genomic_DNA"/>
</dbReference>
<evidence type="ECO:0000313" key="4">
    <source>
        <dbReference type="EMBL" id="KAK6468629.1"/>
    </source>
</evidence>
<feature type="domain" description="Ig-like" evidence="3">
    <location>
        <begin position="106"/>
        <end position="193"/>
    </location>
</feature>
<dbReference type="InterPro" id="IPR013783">
    <property type="entry name" value="Ig-like_fold"/>
</dbReference>
<accession>A0ABR0Y856</accession>
<dbReference type="Proteomes" id="UP001369086">
    <property type="component" value="Unassembled WGS sequence"/>
</dbReference>
<feature type="non-terminal residue" evidence="4">
    <location>
        <position position="1"/>
    </location>
</feature>
<protein>
    <submittedName>
        <fullName evidence="4">Fc receptor-like protein 5 isoform X1</fullName>
    </submittedName>
</protein>
<evidence type="ECO:0000256" key="1">
    <source>
        <dbReference type="ARBA" id="ARBA00022729"/>
    </source>
</evidence>
<comment type="caution">
    <text evidence="4">The sequence shown here is derived from an EMBL/GenBank/DDBJ whole genome shotgun (WGS) entry which is preliminary data.</text>
</comment>
<dbReference type="PANTHER" id="PTHR11481">
    <property type="entry name" value="IMMUNOGLOBULIN FC RECEPTOR"/>
    <property type="match status" value="1"/>
</dbReference>
<dbReference type="InterPro" id="IPR003599">
    <property type="entry name" value="Ig_sub"/>
</dbReference>
<feature type="domain" description="Ig-like" evidence="3">
    <location>
        <begin position="205"/>
        <end position="287"/>
    </location>
</feature>
<keyword evidence="1" id="KW-0732">Signal</keyword>
<feature type="domain" description="Ig-like" evidence="3">
    <location>
        <begin position="10"/>
        <end position="101"/>
    </location>
</feature>
<dbReference type="Pfam" id="PF13927">
    <property type="entry name" value="Ig_3"/>
    <property type="match status" value="2"/>
</dbReference>
<evidence type="ECO:0000259" key="3">
    <source>
        <dbReference type="PROSITE" id="PS50835"/>
    </source>
</evidence>
<dbReference type="PANTHER" id="PTHR11481:SF112">
    <property type="entry name" value="FC RECEPTOR-LIKE PROTEIN 4-RELATED"/>
    <property type="match status" value="1"/>
</dbReference>
<dbReference type="PROSITE" id="PS50835">
    <property type="entry name" value="IG_LIKE"/>
    <property type="match status" value="3"/>
</dbReference>